<reference evidence="2" key="1">
    <citation type="journal article" date="2008" name="Nat. Genet.">
        <title>The Pristionchus pacificus genome provides a unique perspective on nematode lifestyle and parasitism.</title>
        <authorList>
            <person name="Dieterich C."/>
            <person name="Clifton S.W."/>
            <person name="Schuster L.N."/>
            <person name="Chinwalla A."/>
            <person name="Delehaunty K."/>
            <person name="Dinkelacker I."/>
            <person name="Fulton L."/>
            <person name="Fulton R."/>
            <person name="Godfrey J."/>
            <person name="Minx P."/>
            <person name="Mitreva M."/>
            <person name="Roeseler W."/>
            <person name="Tian H."/>
            <person name="Witte H."/>
            <person name="Yang S.P."/>
            <person name="Wilson R.K."/>
            <person name="Sommer R.J."/>
        </authorList>
    </citation>
    <scope>NUCLEOTIDE SEQUENCE [LARGE SCALE GENOMIC DNA]</scope>
    <source>
        <strain evidence="2">PS312</strain>
    </source>
</reference>
<protein>
    <submittedName>
        <fullName evidence="1">Uncharacterized protein</fullName>
    </submittedName>
</protein>
<accession>A0A8R1U796</accession>
<dbReference type="EnsemblMetazoa" id="PPA09590.1">
    <property type="protein sequence ID" value="PPA09590.1"/>
    <property type="gene ID" value="WBGene00099144"/>
</dbReference>
<sequence length="115" mass="12796">MLLNVLIALIFLPSIVDCDCFNAEYGLTGLGNDEDTCFVMLVDNKVSAGYVDKSIEKILEETDVVPCYLIEEIFEQYNSTFACNCTGMICNGHALMQARHAIGMMVDKAPSDRDW</sequence>
<name>A0A454XLE2_PRIPA</name>
<dbReference type="AlphaFoldDB" id="A0A454XLE2"/>
<evidence type="ECO:0000313" key="2">
    <source>
        <dbReference type="Proteomes" id="UP000005239"/>
    </source>
</evidence>
<accession>A0A454XLE2</accession>
<reference evidence="1" key="2">
    <citation type="submission" date="2022-06" db="UniProtKB">
        <authorList>
            <consortium name="EnsemblMetazoa"/>
        </authorList>
    </citation>
    <scope>IDENTIFICATION</scope>
    <source>
        <strain evidence="1">PS312</strain>
    </source>
</reference>
<keyword evidence="2" id="KW-1185">Reference proteome</keyword>
<evidence type="ECO:0000313" key="1">
    <source>
        <dbReference type="EnsemblMetazoa" id="PPA09590.1"/>
    </source>
</evidence>
<dbReference type="Proteomes" id="UP000005239">
    <property type="component" value="Unassembled WGS sequence"/>
</dbReference>
<organism evidence="1 2">
    <name type="scientific">Pristionchus pacificus</name>
    <name type="common">Parasitic nematode worm</name>
    <dbReference type="NCBI Taxonomy" id="54126"/>
    <lineage>
        <taxon>Eukaryota</taxon>
        <taxon>Metazoa</taxon>
        <taxon>Ecdysozoa</taxon>
        <taxon>Nematoda</taxon>
        <taxon>Chromadorea</taxon>
        <taxon>Rhabditida</taxon>
        <taxon>Rhabditina</taxon>
        <taxon>Diplogasteromorpha</taxon>
        <taxon>Diplogasteroidea</taxon>
        <taxon>Neodiplogasteridae</taxon>
        <taxon>Pristionchus</taxon>
    </lineage>
</organism>
<gene>
    <name evidence="1" type="primary">WBGene00099144</name>
</gene>
<proteinExistence type="predicted"/>